<organism evidence="1 2">
    <name type="scientific">Bacillus subtilis</name>
    <dbReference type="NCBI Taxonomy" id="1423"/>
    <lineage>
        <taxon>Bacteria</taxon>
        <taxon>Bacillati</taxon>
        <taxon>Bacillota</taxon>
        <taxon>Bacilli</taxon>
        <taxon>Bacillales</taxon>
        <taxon>Bacillaceae</taxon>
        <taxon>Bacillus</taxon>
    </lineage>
</organism>
<accession>A0A0D1JGW6</accession>
<reference evidence="1 2" key="1">
    <citation type="submission" date="2014-12" db="EMBL/GenBank/DDBJ databases">
        <title>Comparative genome analysis of Bacillus coagulans HM-08, Clostridium butyricum HM-68, Bacillus subtilis HM-66 and Bacillus licheniformis BL-09.</title>
        <authorList>
            <person name="Zhang H."/>
        </authorList>
    </citation>
    <scope>NUCLEOTIDE SEQUENCE [LARGE SCALE GENOMIC DNA]</scope>
    <source>
        <strain evidence="1 2">HM-66</strain>
    </source>
</reference>
<comment type="caution">
    <text evidence="1">The sequence shown here is derived from an EMBL/GenBank/DDBJ whole genome shotgun (WGS) entry which is preliminary data.</text>
</comment>
<evidence type="ECO:0000313" key="1">
    <source>
        <dbReference type="EMBL" id="KIU11789.1"/>
    </source>
</evidence>
<dbReference type="Proteomes" id="UP000032247">
    <property type="component" value="Unassembled WGS sequence"/>
</dbReference>
<protein>
    <submittedName>
        <fullName evidence="1">Uncharacterized protein</fullName>
    </submittedName>
</protein>
<dbReference type="AlphaFoldDB" id="A0A0D1JGW6"/>
<dbReference type="PATRIC" id="fig|1423.173.peg.672"/>
<sequence length="40" mass="4526">MLFKQKNWAADRTAEGSHLYKNRDGGLFVFLKAGLAEREG</sequence>
<gene>
    <name evidence="1" type="ORF">SC09_Contig19orf00023</name>
</gene>
<proteinExistence type="predicted"/>
<name>A0A0D1JGW6_BACIU</name>
<dbReference type="EMBL" id="JXBC01000002">
    <property type="protein sequence ID" value="KIU11789.1"/>
    <property type="molecule type" value="Genomic_DNA"/>
</dbReference>
<evidence type="ECO:0000313" key="2">
    <source>
        <dbReference type="Proteomes" id="UP000032247"/>
    </source>
</evidence>